<gene>
    <name evidence="3" type="ORF">N7482_002527</name>
</gene>
<reference evidence="3" key="1">
    <citation type="submission" date="2022-11" db="EMBL/GenBank/DDBJ databases">
        <authorList>
            <person name="Petersen C."/>
        </authorList>
    </citation>
    <scope>NUCLEOTIDE SEQUENCE</scope>
    <source>
        <strain evidence="3">IBT 26290</strain>
    </source>
</reference>
<protein>
    <submittedName>
        <fullName evidence="3">Uncharacterized protein</fullName>
    </submittedName>
</protein>
<keyword evidence="2" id="KW-0472">Membrane</keyword>
<dbReference type="GeneID" id="81423828"/>
<reference evidence="3" key="2">
    <citation type="journal article" date="2023" name="IMA Fungus">
        <title>Comparative genomic study of the Penicillium genus elucidates a diverse pangenome and 15 lateral gene transfer events.</title>
        <authorList>
            <person name="Petersen C."/>
            <person name="Sorensen T."/>
            <person name="Nielsen M.R."/>
            <person name="Sondergaard T.E."/>
            <person name="Sorensen J.L."/>
            <person name="Fitzpatrick D.A."/>
            <person name="Frisvad J.C."/>
            <person name="Nielsen K.L."/>
        </authorList>
    </citation>
    <scope>NUCLEOTIDE SEQUENCE</scope>
    <source>
        <strain evidence="3">IBT 26290</strain>
    </source>
</reference>
<evidence type="ECO:0000256" key="2">
    <source>
        <dbReference type="SAM" id="Phobius"/>
    </source>
</evidence>
<comment type="caution">
    <text evidence="3">The sequence shown here is derived from an EMBL/GenBank/DDBJ whole genome shotgun (WGS) entry which is preliminary data.</text>
</comment>
<evidence type="ECO:0000313" key="4">
    <source>
        <dbReference type="Proteomes" id="UP001149163"/>
    </source>
</evidence>
<keyword evidence="2" id="KW-0812">Transmembrane</keyword>
<feature type="transmembrane region" description="Helical" evidence="2">
    <location>
        <begin position="245"/>
        <end position="264"/>
    </location>
</feature>
<accession>A0A9W9IIY0</accession>
<evidence type="ECO:0000313" key="3">
    <source>
        <dbReference type="EMBL" id="KAJ5176650.1"/>
    </source>
</evidence>
<keyword evidence="2" id="KW-1133">Transmembrane helix</keyword>
<dbReference type="EMBL" id="JAPQKN010000001">
    <property type="protein sequence ID" value="KAJ5176650.1"/>
    <property type="molecule type" value="Genomic_DNA"/>
</dbReference>
<dbReference type="RefSeq" id="XP_056548258.1">
    <property type="nucleotide sequence ID" value="XM_056684652.1"/>
</dbReference>
<proteinExistence type="predicted"/>
<evidence type="ECO:0000256" key="1">
    <source>
        <dbReference type="SAM" id="MobiDB-lite"/>
    </source>
</evidence>
<dbReference type="AlphaFoldDB" id="A0A9W9IIY0"/>
<name>A0A9W9IIY0_9EURO</name>
<dbReference type="Proteomes" id="UP001149163">
    <property type="component" value="Unassembled WGS sequence"/>
</dbReference>
<sequence>MEAGQPPVAAPMETARTPLIAMATPRPRVESDIGAPIGTAPPGAVFMSWTLITPREWSPPNSTAQSCPPVTPVTPVTSVTPDPVFSVLRTRLRYGDTELGVSTLNMMHPDPPSPPLARVFPQPAQPAPSIVLRTIAPKGSQTPNGTHSTQWQTPEPSCTQWRPAARRRASCRCLDCSNGWRYAAVLVNTEAGSVKQASWAEDLRMAGGWELVAGLLESSTRLRRWITEHAYTRRGKKGARARRRLAWLALVLGLVAIANSHVLAG</sequence>
<keyword evidence="4" id="KW-1185">Reference proteome</keyword>
<feature type="region of interest" description="Disordered" evidence="1">
    <location>
        <begin position="139"/>
        <end position="158"/>
    </location>
</feature>
<organism evidence="3 4">
    <name type="scientific">Penicillium canariense</name>
    <dbReference type="NCBI Taxonomy" id="189055"/>
    <lineage>
        <taxon>Eukaryota</taxon>
        <taxon>Fungi</taxon>
        <taxon>Dikarya</taxon>
        <taxon>Ascomycota</taxon>
        <taxon>Pezizomycotina</taxon>
        <taxon>Eurotiomycetes</taxon>
        <taxon>Eurotiomycetidae</taxon>
        <taxon>Eurotiales</taxon>
        <taxon>Aspergillaceae</taxon>
        <taxon>Penicillium</taxon>
    </lineage>
</organism>